<dbReference type="Proteomes" id="UP000317638">
    <property type="component" value="Unassembled WGS sequence"/>
</dbReference>
<dbReference type="RefSeq" id="WP_143938114.1">
    <property type="nucleotide sequence ID" value="NZ_VKKG01000003.1"/>
</dbReference>
<feature type="transmembrane region" description="Helical" evidence="4">
    <location>
        <begin position="26"/>
        <end position="46"/>
    </location>
</feature>
<feature type="transmembrane region" description="Helical" evidence="4">
    <location>
        <begin position="86"/>
        <end position="108"/>
    </location>
</feature>
<keyword evidence="7" id="KW-1185">Reference proteome</keyword>
<reference evidence="6 7" key="1">
    <citation type="submission" date="2019-07" db="EMBL/GenBank/DDBJ databases">
        <authorList>
            <person name="Zhou L.-Y."/>
        </authorList>
    </citation>
    <scope>NUCLEOTIDE SEQUENCE [LARGE SCALE GENOMIC DNA]</scope>
    <source>
        <strain evidence="6 7">YIM 101269</strain>
    </source>
</reference>
<feature type="transmembrane region" description="Helical" evidence="4">
    <location>
        <begin position="174"/>
        <end position="198"/>
    </location>
</feature>
<keyword evidence="4" id="KW-0472">Membrane</keyword>
<dbReference type="OrthoDB" id="5241784at2"/>
<accession>A0A553K0B1</accession>
<dbReference type="GO" id="GO:0046983">
    <property type="term" value="F:protein dimerization activity"/>
    <property type="evidence" value="ECO:0007669"/>
    <property type="project" value="InterPro"/>
</dbReference>
<dbReference type="PANTHER" id="PTHR24421">
    <property type="entry name" value="NITRATE/NITRITE SENSOR PROTEIN NARX-RELATED"/>
    <property type="match status" value="1"/>
</dbReference>
<keyword evidence="4" id="KW-1133">Transmembrane helix</keyword>
<dbReference type="AlphaFoldDB" id="A0A553K0B1"/>
<evidence type="ECO:0000259" key="5">
    <source>
        <dbReference type="Pfam" id="PF07730"/>
    </source>
</evidence>
<dbReference type="InterPro" id="IPR011712">
    <property type="entry name" value="Sig_transdc_His_kin_sub3_dim/P"/>
</dbReference>
<protein>
    <submittedName>
        <fullName evidence="6">Sensor histidine kinase</fullName>
    </submittedName>
</protein>
<keyword evidence="2 6" id="KW-0418">Kinase</keyword>
<feature type="transmembrane region" description="Helical" evidence="4">
    <location>
        <begin position="120"/>
        <end position="137"/>
    </location>
</feature>
<name>A0A553K0B1_9ACTN</name>
<comment type="caution">
    <text evidence="6">The sequence shown here is derived from an EMBL/GenBank/DDBJ whole genome shotgun (WGS) entry which is preliminary data.</text>
</comment>
<keyword evidence="4" id="KW-0812">Transmembrane</keyword>
<dbReference type="PANTHER" id="PTHR24421:SF63">
    <property type="entry name" value="SENSOR HISTIDINE KINASE DESK"/>
    <property type="match status" value="1"/>
</dbReference>
<dbReference type="InterPro" id="IPR036890">
    <property type="entry name" value="HATPase_C_sf"/>
</dbReference>
<keyword evidence="1" id="KW-0808">Transferase</keyword>
<evidence type="ECO:0000256" key="4">
    <source>
        <dbReference type="SAM" id="Phobius"/>
    </source>
</evidence>
<feature type="transmembrane region" description="Helical" evidence="4">
    <location>
        <begin position="52"/>
        <end position="74"/>
    </location>
</feature>
<dbReference type="Gene3D" id="3.30.565.10">
    <property type="entry name" value="Histidine kinase-like ATPase, C-terminal domain"/>
    <property type="match status" value="1"/>
</dbReference>
<dbReference type="GO" id="GO:0016020">
    <property type="term" value="C:membrane"/>
    <property type="evidence" value="ECO:0007669"/>
    <property type="project" value="InterPro"/>
</dbReference>
<dbReference type="Pfam" id="PF07730">
    <property type="entry name" value="HisKA_3"/>
    <property type="match status" value="1"/>
</dbReference>
<organism evidence="6 7">
    <name type="scientific">Tessaracoccus rhinocerotis</name>
    <dbReference type="NCBI Taxonomy" id="1689449"/>
    <lineage>
        <taxon>Bacteria</taxon>
        <taxon>Bacillati</taxon>
        <taxon>Actinomycetota</taxon>
        <taxon>Actinomycetes</taxon>
        <taxon>Propionibacteriales</taxon>
        <taxon>Propionibacteriaceae</taxon>
        <taxon>Tessaracoccus</taxon>
    </lineage>
</organism>
<dbReference type="InterPro" id="IPR050482">
    <property type="entry name" value="Sensor_HK_TwoCompSys"/>
</dbReference>
<dbReference type="Gene3D" id="1.20.5.1930">
    <property type="match status" value="1"/>
</dbReference>
<evidence type="ECO:0000256" key="3">
    <source>
        <dbReference type="ARBA" id="ARBA00023012"/>
    </source>
</evidence>
<evidence type="ECO:0000256" key="1">
    <source>
        <dbReference type="ARBA" id="ARBA00022679"/>
    </source>
</evidence>
<dbReference type="SUPFAM" id="SSF55874">
    <property type="entry name" value="ATPase domain of HSP90 chaperone/DNA topoisomerase II/histidine kinase"/>
    <property type="match status" value="1"/>
</dbReference>
<feature type="transmembrane region" description="Helical" evidence="4">
    <location>
        <begin position="144"/>
        <end position="162"/>
    </location>
</feature>
<dbReference type="GO" id="GO:0000155">
    <property type="term" value="F:phosphorelay sensor kinase activity"/>
    <property type="evidence" value="ECO:0007669"/>
    <property type="project" value="InterPro"/>
</dbReference>
<dbReference type="EMBL" id="VKKG01000003">
    <property type="protein sequence ID" value="TRY18138.1"/>
    <property type="molecule type" value="Genomic_DNA"/>
</dbReference>
<gene>
    <name evidence="6" type="ORF">FOJ82_08765</name>
</gene>
<evidence type="ECO:0000256" key="2">
    <source>
        <dbReference type="ARBA" id="ARBA00022777"/>
    </source>
</evidence>
<keyword evidence="3" id="KW-0902">Two-component regulatory system</keyword>
<sequence>MTRSPAVEAPANEAGASSPYRKFDTYTMVSLYVVPVMALPLSGILLTEASAYSWWTWAHLAALAVAAVSCAWVLRSAVRNRFQGTPWPRAAVTVFVASCLLAAGSGAFAAPPGGDSGLDIPSSLLLLSLVVLGFGFAPAMRWGHVAWCASAIAAATVLTWLLQHPGTLATGRWFPALFTSWLVTYGILMSGALASWTLKLMHEQAELTVVRSELAVAEERLRFSRDLHDIFGRTLTAVAVKADLAAELATAGQVERATSEMREVHDLADEGLREVRDVVAGYRAVDLGAELKGARAMLSAAGIRVRLIGDGEGIGSRAAEALAWTVREGATNVVHHSDARNCTITLTTDDGAAQVRITNDGVTRSTPRPGGGGLDGLRGRLRKLGGTVETSLERDTFTLTVRVPEESA</sequence>
<feature type="domain" description="Signal transduction histidine kinase subgroup 3 dimerisation and phosphoacceptor" evidence="5">
    <location>
        <begin position="219"/>
        <end position="286"/>
    </location>
</feature>
<proteinExistence type="predicted"/>
<evidence type="ECO:0000313" key="7">
    <source>
        <dbReference type="Proteomes" id="UP000317638"/>
    </source>
</evidence>
<evidence type="ECO:0000313" key="6">
    <source>
        <dbReference type="EMBL" id="TRY18138.1"/>
    </source>
</evidence>